<proteinExistence type="predicted"/>
<accession>A0A8J9V792</accession>
<feature type="domain" description="Neurotransmitter-gated ion-channel ligand-binding" evidence="16">
    <location>
        <begin position="37"/>
        <end position="178"/>
    </location>
</feature>
<keyword evidence="6 15" id="KW-0732">Signal</keyword>
<gene>
    <name evidence="18" type="primary">GLRA2</name>
    <name evidence="18" type="ORF">BLAG_LOCUS193</name>
</gene>
<evidence type="ECO:0000256" key="4">
    <source>
        <dbReference type="ARBA" id="ARBA00022475"/>
    </source>
</evidence>
<reference evidence="18" key="1">
    <citation type="submission" date="2022-01" db="EMBL/GenBank/DDBJ databases">
        <authorList>
            <person name="Braso-Vives M."/>
        </authorList>
    </citation>
    <scope>NUCLEOTIDE SEQUENCE</scope>
</reference>
<dbReference type="InterPro" id="IPR036719">
    <property type="entry name" value="Neuro-gated_channel_TM_sf"/>
</dbReference>
<dbReference type="InterPro" id="IPR038050">
    <property type="entry name" value="Neuro_actylchol_rec"/>
</dbReference>
<evidence type="ECO:0000256" key="7">
    <source>
        <dbReference type="ARBA" id="ARBA00022989"/>
    </source>
</evidence>
<dbReference type="Gene3D" id="2.70.170.10">
    <property type="entry name" value="Neurotransmitter-gated ion-channel ligand-binding domain"/>
    <property type="match status" value="1"/>
</dbReference>
<dbReference type="InterPro" id="IPR006201">
    <property type="entry name" value="Neur_channel"/>
</dbReference>
<keyword evidence="9 14" id="KW-0472">Membrane</keyword>
<keyword evidence="4" id="KW-1003">Cell membrane</keyword>
<organism evidence="18 19">
    <name type="scientific">Branchiostoma lanceolatum</name>
    <name type="common">Common lancelet</name>
    <name type="synonym">Amphioxus lanceolatum</name>
    <dbReference type="NCBI Taxonomy" id="7740"/>
    <lineage>
        <taxon>Eukaryota</taxon>
        <taxon>Metazoa</taxon>
        <taxon>Chordata</taxon>
        <taxon>Cephalochordata</taxon>
        <taxon>Leptocardii</taxon>
        <taxon>Amphioxiformes</taxon>
        <taxon>Branchiostomatidae</taxon>
        <taxon>Branchiostoma</taxon>
    </lineage>
</organism>
<dbReference type="PROSITE" id="PS00236">
    <property type="entry name" value="NEUROTR_ION_CHANNEL"/>
    <property type="match status" value="1"/>
</dbReference>
<dbReference type="AlphaFoldDB" id="A0A8J9V792"/>
<keyword evidence="11" id="KW-0868">Chloride</keyword>
<feature type="compositionally biased region" description="Basic and acidic residues" evidence="13">
    <location>
        <begin position="516"/>
        <end position="529"/>
    </location>
</feature>
<evidence type="ECO:0000256" key="10">
    <source>
        <dbReference type="ARBA" id="ARBA00023173"/>
    </source>
</evidence>
<dbReference type="SUPFAM" id="SSF90112">
    <property type="entry name" value="Neurotransmitter-gated ion-channel transmembrane pore"/>
    <property type="match status" value="1"/>
</dbReference>
<evidence type="ECO:0000256" key="2">
    <source>
        <dbReference type="ARBA" id="ARBA00004236"/>
    </source>
</evidence>
<evidence type="ECO:0000256" key="13">
    <source>
        <dbReference type="SAM" id="MobiDB-lite"/>
    </source>
</evidence>
<keyword evidence="5 14" id="KW-0812">Transmembrane</keyword>
<dbReference type="SUPFAM" id="SSF63712">
    <property type="entry name" value="Nicotinic receptor ligand binding domain-like"/>
    <property type="match status" value="1"/>
</dbReference>
<dbReference type="InterPro" id="IPR018000">
    <property type="entry name" value="Neurotransmitter_ion_chnl_CS"/>
</dbReference>
<feature type="region of interest" description="Disordered" evidence="13">
    <location>
        <begin position="495"/>
        <end position="537"/>
    </location>
</feature>
<dbReference type="Proteomes" id="UP000838412">
    <property type="component" value="Chromosome 1"/>
</dbReference>
<dbReference type="Gene3D" id="1.20.58.390">
    <property type="entry name" value="Neurotransmitter-gated ion-channel transmembrane domain"/>
    <property type="match status" value="1"/>
</dbReference>
<evidence type="ECO:0000256" key="8">
    <source>
        <dbReference type="ARBA" id="ARBA00023065"/>
    </source>
</evidence>
<dbReference type="InterPro" id="IPR006202">
    <property type="entry name" value="Neur_chan_lig-bd"/>
</dbReference>
<feature type="domain" description="Neurotransmitter-gated ion-channel transmembrane" evidence="17">
    <location>
        <begin position="393"/>
        <end position="591"/>
    </location>
</feature>
<feature type="transmembrane region" description="Helical" evidence="14">
    <location>
        <begin position="577"/>
        <end position="595"/>
    </location>
</feature>
<keyword evidence="8" id="KW-0406">Ion transport</keyword>
<keyword evidence="3" id="KW-0813">Transport</keyword>
<evidence type="ECO:0000256" key="12">
    <source>
        <dbReference type="ARBA" id="ARBA00023303"/>
    </source>
</evidence>
<keyword evidence="12" id="KW-0407">Ion channel</keyword>
<dbReference type="GO" id="GO:0004888">
    <property type="term" value="F:transmembrane signaling receptor activity"/>
    <property type="evidence" value="ECO:0007669"/>
    <property type="project" value="InterPro"/>
</dbReference>
<dbReference type="GO" id="GO:0005886">
    <property type="term" value="C:plasma membrane"/>
    <property type="evidence" value="ECO:0007669"/>
    <property type="project" value="UniProtKB-SubCell"/>
</dbReference>
<feature type="transmembrane region" description="Helical" evidence="14">
    <location>
        <begin position="449"/>
        <end position="472"/>
    </location>
</feature>
<evidence type="ECO:0000256" key="6">
    <source>
        <dbReference type="ARBA" id="ARBA00022729"/>
    </source>
</evidence>
<evidence type="ECO:0000256" key="1">
    <source>
        <dbReference type="ARBA" id="ARBA00004141"/>
    </source>
</evidence>
<dbReference type="CDD" id="cd19049">
    <property type="entry name" value="LGIC_TM_anion"/>
    <property type="match status" value="1"/>
</dbReference>
<keyword evidence="7 14" id="KW-1133">Transmembrane helix</keyword>
<sequence length="598" mass="67744">MSRRSLFPLAVFFICLMRYCGGSLSDWETWQAFRKGDRLPSNYSKTVRPNSGERWTRVSCGVRLSDIGSLSETSMKFEARFDMTLEWTDSRLAGLTFGMAPIPIRYLWTPDIRFGQETEVLSESDSGDSMDDNTITTWIFPSGKIAFKKTYEGRIKCAMSLQAYPMDRQDCTFQIHGYNGVYLLLEPTFEWISSAPLTTDLPSVHSQFQIYSIQIRSFANSFLDTAEGKDCSYSETECGYQPWKCGLQQKDDEACQNYAGSCRHQAANCSLVAANATANTYTSLETLYFSRLLSSHLFELFNGLLKQQVCATKQCEDLNPQPSLEITLYFSGPLSSHLFELFILIHKYNWTKRHVNKNMMFSSSPPATANTYTSLEITLYFSRLLSSHLFELFIPCVTIVCLSWVAFWINPAAVPARVALGITTVLTMVTQATRVVGMPHVSYVRAIDVWVLACQAFVFLALIEYAVVNYLMNNANKAKVGQIYGEAKAKAKPAVSPTESLPRLQNNSTVPGKPAYHAEKVDNTQKDKPPSPAPTKLSKLSVFNLLNIKQEKPKNKEKNEGKKKPDKAAMIDETSRVLFPMAFLFFNIVYWLYYYDYF</sequence>
<evidence type="ECO:0000313" key="19">
    <source>
        <dbReference type="Proteomes" id="UP000838412"/>
    </source>
</evidence>
<evidence type="ECO:0000259" key="17">
    <source>
        <dbReference type="Pfam" id="PF02932"/>
    </source>
</evidence>
<dbReference type="Pfam" id="PF02932">
    <property type="entry name" value="Neur_chan_memb"/>
    <property type="match status" value="1"/>
</dbReference>
<protein>
    <submittedName>
        <fullName evidence="18">GLRA2 protein</fullName>
    </submittedName>
</protein>
<dbReference type="GO" id="GO:0005254">
    <property type="term" value="F:chloride channel activity"/>
    <property type="evidence" value="ECO:0007669"/>
    <property type="project" value="UniProtKB-KW"/>
</dbReference>
<evidence type="ECO:0000256" key="5">
    <source>
        <dbReference type="ARBA" id="ARBA00022692"/>
    </source>
</evidence>
<feature type="transmembrane region" description="Helical" evidence="14">
    <location>
        <begin position="389"/>
        <end position="409"/>
    </location>
</feature>
<dbReference type="InterPro" id="IPR036734">
    <property type="entry name" value="Neur_chan_lig-bd_sf"/>
</dbReference>
<dbReference type="GO" id="GO:0034707">
    <property type="term" value="C:chloride channel complex"/>
    <property type="evidence" value="ECO:0007669"/>
    <property type="project" value="UniProtKB-KW"/>
</dbReference>
<evidence type="ECO:0000256" key="9">
    <source>
        <dbReference type="ARBA" id="ARBA00023136"/>
    </source>
</evidence>
<feature type="compositionally biased region" description="Polar residues" evidence="13">
    <location>
        <begin position="497"/>
        <end position="510"/>
    </location>
</feature>
<evidence type="ECO:0000313" key="18">
    <source>
        <dbReference type="EMBL" id="CAH1225818.1"/>
    </source>
</evidence>
<dbReference type="GO" id="GO:0005230">
    <property type="term" value="F:extracellular ligand-gated monoatomic ion channel activity"/>
    <property type="evidence" value="ECO:0007669"/>
    <property type="project" value="InterPro"/>
</dbReference>
<evidence type="ECO:0000256" key="15">
    <source>
        <dbReference type="SAM" id="SignalP"/>
    </source>
</evidence>
<evidence type="ECO:0000256" key="11">
    <source>
        <dbReference type="ARBA" id="ARBA00023214"/>
    </source>
</evidence>
<comment type="subcellular location">
    <subcellularLocation>
        <location evidence="2">Cell membrane</location>
    </subcellularLocation>
    <subcellularLocation>
        <location evidence="1">Membrane</location>
        <topology evidence="1">Multi-pass membrane protein</topology>
    </subcellularLocation>
</comment>
<dbReference type="InterPro" id="IPR006028">
    <property type="entry name" value="GABAA/Glycine_rcpt"/>
</dbReference>
<feature type="chain" id="PRO_5035425238" evidence="15">
    <location>
        <begin position="23"/>
        <end position="598"/>
    </location>
</feature>
<dbReference type="Pfam" id="PF02931">
    <property type="entry name" value="Neur_chan_LBD"/>
    <property type="match status" value="1"/>
</dbReference>
<evidence type="ECO:0000256" key="3">
    <source>
        <dbReference type="ARBA" id="ARBA00022448"/>
    </source>
</evidence>
<evidence type="ECO:0000256" key="14">
    <source>
        <dbReference type="SAM" id="Phobius"/>
    </source>
</evidence>
<dbReference type="OrthoDB" id="10051255at2759"/>
<name>A0A8J9V792_BRALA</name>
<dbReference type="EMBL" id="OV696686">
    <property type="protein sequence ID" value="CAH1225818.1"/>
    <property type="molecule type" value="Genomic_DNA"/>
</dbReference>
<dbReference type="InterPro" id="IPR006029">
    <property type="entry name" value="Neurotrans-gated_channel_TM"/>
</dbReference>
<evidence type="ECO:0000259" key="16">
    <source>
        <dbReference type="Pfam" id="PF02931"/>
    </source>
</evidence>
<keyword evidence="19" id="KW-1185">Reference proteome</keyword>
<feature type="signal peptide" evidence="15">
    <location>
        <begin position="1"/>
        <end position="22"/>
    </location>
</feature>
<dbReference type="PRINTS" id="PR00253">
    <property type="entry name" value="GABAARECEPTR"/>
</dbReference>
<dbReference type="PANTHER" id="PTHR18945">
    <property type="entry name" value="NEUROTRANSMITTER GATED ION CHANNEL"/>
    <property type="match status" value="1"/>
</dbReference>
<keyword evidence="10" id="KW-0869">Chloride channel</keyword>